<keyword evidence="1" id="KW-0812">Transmembrane</keyword>
<reference evidence="3 4" key="1">
    <citation type="submission" date="2019-08" db="EMBL/GenBank/DDBJ databases">
        <title>Deep-cultivation of Planctomycetes and their phenomic and genomic characterization uncovers novel biology.</title>
        <authorList>
            <person name="Wiegand S."/>
            <person name="Jogler M."/>
            <person name="Boedeker C."/>
            <person name="Pinto D."/>
            <person name="Vollmers J."/>
            <person name="Rivas-Marin E."/>
            <person name="Kohn T."/>
            <person name="Peeters S.H."/>
            <person name="Heuer A."/>
            <person name="Rast P."/>
            <person name="Oberbeckmann S."/>
            <person name="Bunk B."/>
            <person name="Jeske O."/>
            <person name="Meyerdierks A."/>
            <person name="Storesund J.E."/>
            <person name="Kallscheuer N."/>
            <person name="Luecker S."/>
            <person name="Lage O.M."/>
            <person name="Pohl T."/>
            <person name="Merkel B.J."/>
            <person name="Hornburger P."/>
            <person name="Mueller R.-W."/>
            <person name="Bruemmer F."/>
            <person name="Labrenz M."/>
            <person name="Spormann A.M."/>
            <person name="Op den Camp H."/>
            <person name="Overmann J."/>
            <person name="Amann R."/>
            <person name="Jetten M.S.M."/>
            <person name="Mascher T."/>
            <person name="Medema M.H."/>
            <person name="Devos D.P."/>
            <person name="Kaster A.-K."/>
            <person name="Ovreas L."/>
            <person name="Rohde M."/>
            <person name="Galperin M.Y."/>
            <person name="Jogler C."/>
        </authorList>
    </citation>
    <scope>NUCLEOTIDE SEQUENCE [LARGE SCALE GENOMIC DNA]</scope>
    <source>
        <strain evidence="3 4">OJF2</strain>
    </source>
</reference>
<name>A0A5B9W5V4_9BACT</name>
<evidence type="ECO:0000256" key="1">
    <source>
        <dbReference type="SAM" id="Phobius"/>
    </source>
</evidence>
<evidence type="ECO:0000259" key="2">
    <source>
        <dbReference type="Pfam" id="PF07811"/>
    </source>
</evidence>
<keyword evidence="1" id="KW-1133">Transmembrane helix</keyword>
<dbReference type="OrthoDB" id="278387at2"/>
<keyword evidence="4" id="KW-1185">Reference proteome</keyword>
<feature type="transmembrane region" description="Helical" evidence="1">
    <location>
        <begin position="12"/>
        <end position="34"/>
    </location>
</feature>
<evidence type="ECO:0000313" key="4">
    <source>
        <dbReference type="Proteomes" id="UP000324233"/>
    </source>
</evidence>
<dbReference type="InterPro" id="IPR012495">
    <property type="entry name" value="TadE-like_dom"/>
</dbReference>
<dbReference type="RefSeq" id="WP_148595726.1">
    <property type="nucleotide sequence ID" value="NZ_CP042997.1"/>
</dbReference>
<dbReference type="KEGG" id="agv:OJF2_45510"/>
<proteinExistence type="predicted"/>
<dbReference type="AlphaFoldDB" id="A0A5B9W5V4"/>
<gene>
    <name evidence="3" type="ORF">OJF2_45510</name>
</gene>
<feature type="domain" description="TadE-like" evidence="2">
    <location>
        <begin position="13"/>
        <end position="55"/>
    </location>
</feature>
<dbReference type="EMBL" id="CP042997">
    <property type="protein sequence ID" value="QEH35993.1"/>
    <property type="molecule type" value="Genomic_DNA"/>
</dbReference>
<sequence>MIARGRGRKRRRGIAAVEAALTFPLLLTILVGLWEVGRLVEVKQVLVNAAREGGRQASIGTKTAAQIQADVLNYIRLDGLSTQGAGVTVTNLTSPSVVDPSQAAQLDRIRVTVTIPFDSVKLSLLNRVYAAPTLSASSEWKSMKDLPVDFSAVIPIY</sequence>
<dbReference type="Proteomes" id="UP000324233">
    <property type="component" value="Chromosome"/>
</dbReference>
<accession>A0A5B9W5V4</accession>
<keyword evidence="1" id="KW-0472">Membrane</keyword>
<evidence type="ECO:0000313" key="3">
    <source>
        <dbReference type="EMBL" id="QEH35993.1"/>
    </source>
</evidence>
<dbReference type="Pfam" id="PF07811">
    <property type="entry name" value="TadE"/>
    <property type="match status" value="1"/>
</dbReference>
<organism evidence="3 4">
    <name type="scientific">Aquisphaera giovannonii</name>
    <dbReference type="NCBI Taxonomy" id="406548"/>
    <lineage>
        <taxon>Bacteria</taxon>
        <taxon>Pseudomonadati</taxon>
        <taxon>Planctomycetota</taxon>
        <taxon>Planctomycetia</taxon>
        <taxon>Isosphaerales</taxon>
        <taxon>Isosphaeraceae</taxon>
        <taxon>Aquisphaera</taxon>
    </lineage>
</organism>
<protein>
    <submittedName>
        <fullName evidence="3">TadE-like protein</fullName>
    </submittedName>
</protein>